<evidence type="ECO:0000256" key="4">
    <source>
        <dbReference type="ARBA" id="ARBA00022670"/>
    </source>
</evidence>
<feature type="region of interest" description="Disordered" evidence="8">
    <location>
        <begin position="595"/>
        <end position="621"/>
    </location>
</feature>
<protein>
    <recommendedName>
        <fullName evidence="3">ubiquitinyl hydrolase 1</fullName>
        <ecNumber evidence="3">3.4.19.12</ecNumber>
    </recommendedName>
</protein>
<keyword evidence="7" id="KW-0788">Thiol protease</keyword>
<evidence type="ECO:0000256" key="6">
    <source>
        <dbReference type="ARBA" id="ARBA00022801"/>
    </source>
</evidence>
<comment type="similarity">
    <text evidence="2">Belongs to the peptidase C19 family.</text>
</comment>
<feature type="compositionally biased region" description="Polar residues" evidence="8">
    <location>
        <begin position="326"/>
        <end position="344"/>
    </location>
</feature>
<dbReference type="EMBL" id="ML739051">
    <property type="protein sequence ID" value="KAE8355501.1"/>
    <property type="molecule type" value="Genomic_DNA"/>
</dbReference>
<feature type="compositionally biased region" description="Polar residues" evidence="8">
    <location>
        <begin position="637"/>
        <end position="646"/>
    </location>
</feature>
<proteinExistence type="inferred from homology"/>
<feature type="compositionally biased region" description="Low complexity" evidence="8">
    <location>
        <begin position="306"/>
        <end position="319"/>
    </location>
</feature>
<dbReference type="PROSITE" id="PS50235">
    <property type="entry name" value="USP_3"/>
    <property type="match status" value="1"/>
</dbReference>
<feature type="compositionally biased region" description="Basic and acidic residues" evidence="8">
    <location>
        <begin position="746"/>
        <end position="766"/>
    </location>
</feature>
<dbReference type="GO" id="GO:0005634">
    <property type="term" value="C:nucleus"/>
    <property type="evidence" value="ECO:0007669"/>
    <property type="project" value="UniProtKB-SubCell"/>
</dbReference>
<feature type="domain" description="USP" evidence="9">
    <location>
        <begin position="115"/>
        <end position="541"/>
    </location>
</feature>
<dbReference type="InterPro" id="IPR001394">
    <property type="entry name" value="Peptidase_C19_UCH"/>
</dbReference>
<feature type="compositionally biased region" description="Polar residues" evidence="8">
    <location>
        <begin position="282"/>
        <end position="300"/>
    </location>
</feature>
<sequence length="766" mass="85138">MSGIHRFLTRRERFSRDGKKDEASNTTILSRPLFRGFFSSTQTPADAVEEQKKVKLLERRVAQLGTTSLEEEHFGYALQSSHAQGDVDKAFDLLLLLEDSIEGIIRGYTPSTKLLGAENRQGVTCYLDALLFAMFARLDCFEAILYNSFNDEPRRKLVVLLRLWVNMLRSGKLITADITKHLQDALAECGWEDAAKLRQQDTSEAFTFITGTLELPLLTLKMDIYHTGKEDASDDHKFINERLLEVAIPEPHDGRTVTLEDCLESYFNNRIEVKRHLERRNTVGSTKSVDSLSKGCTTHVETVEVSPSPSASPTTLSPPRLDEVTPISSVTESNDTETPQARRSSIVQDRFIPDSEGDSHVAFQRRGSYRKEVMMPAWQFFSLIPWYTDNTPTNDAQVAAHFSSKRPILGLCLKRYSMLPNGKAIRLNTFIDIPTEIGLPHFIQDDNLDGEGPIYGNFKLSLQAMVCHRGNSVDSGHYIAIVRGTSAGAPPASSHSSETAFSDTPQYWMRFDDLAAERVTLIDIEQALKHESPYLLFYQILPINEDAAAINLPNMAPSSEVSEDAPELNTLAASQKLSASLNDLPESYLTEGLRSNRPSFEITAPDNAETVPLEPNDRKPSVAFSDAVESNIAGGLQVQTASSTSPGLAPKDDDRGRNSFSFSRRASRNRTSTAGSRAGSQTSESRISATFSRFTGRRSRDKINSDGFSTEDDEFAVENVSSGEKSMPTSSESNEKSPRRGKNKGKSKEKSREKIGRKLERECSIM</sequence>
<evidence type="ECO:0000256" key="1">
    <source>
        <dbReference type="ARBA" id="ARBA00000707"/>
    </source>
</evidence>
<feature type="region of interest" description="Disordered" evidence="8">
    <location>
        <begin position="635"/>
        <end position="766"/>
    </location>
</feature>
<comment type="catalytic activity">
    <reaction evidence="1">
        <text>Thiol-dependent hydrolysis of ester, thioester, amide, peptide and isopeptide bonds formed by the C-terminal Gly of ubiquitin (a 76-residue protein attached to proteins as an intracellular targeting signal).</text>
        <dbReference type="EC" id="3.4.19.12"/>
    </reaction>
</comment>
<feature type="compositionally biased region" description="Polar residues" evidence="8">
    <location>
        <begin position="719"/>
        <end position="732"/>
    </location>
</feature>
<evidence type="ECO:0000256" key="2">
    <source>
        <dbReference type="ARBA" id="ARBA00009085"/>
    </source>
</evidence>
<dbReference type="PANTHER" id="PTHR24006">
    <property type="entry name" value="UBIQUITIN CARBOXYL-TERMINAL HYDROLASE"/>
    <property type="match status" value="1"/>
</dbReference>
<feature type="region of interest" description="Disordered" evidence="8">
    <location>
        <begin position="282"/>
        <end position="344"/>
    </location>
</feature>
<dbReference type="GO" id="GO:0006508">
    <property type="term" value="P:proteolysis"/>
    <property type="evidence" value="ECO:0007669"/>
    <property type="project" value="UniProtKB-KW"/>
</dbReference>
<dbReference type="PANTHER" id="PTHR24006:SF722">
    <property type="entry name" value="UBIQUITIN CARBOXYL-TERMINAL HYDROLASE 48"/>
    <property type="match status" value="1"/>
</dbReference>
<reference evidence="11" key="1">
    <citation type="submission" date="2019-04" db="EMBL/GenBank/DDBJ databases">
        <title>Friends and foes A comparative genomics studyof 23 Aspergillus species from section Flavi.</title>
        <authorList>
            <consortium name="DOE Joint Genome Institute"/>
            <person name="Kjaerbolling I."/>
            <person name="Vesth T."/>
            <person name="Frisvad J.C."/>
            <person name="Nybo J.L."/>
            <person name="Theobald S."/>
            <person name="Kildgaard S."/>
            <person name="Isbrandt T."/>
            <person name="Kuo A."/>
            <person name="Sato A."/>
            <person name="Lyhne E.K."/>
            <person name="Kogle M.E."/>
            <person name="Wiebenga A."/>
            <person name="Kun R.S."/>
            <person name="Lubbers R.J."/>
            <person name="Makela M.R."/>
            <person name="Barry K."/>
            <person name="Chovatia M."/>
            <person name="Clum A."/>
            <person name="Daum C."/>
            <person name="Haridas S."/>
            <person name="He G."/>
            <person name="LaButti K."/>
            <person name="Lipzen A."/>
            <person name="Mondo S."/>
            <person name="Riley R."/>
            <person name="Salamov A."/>
            <person name="Simmons B.A."/>
            <person name="Magnuson J.K."/>
            <person name="Henrissat B."/>
            <person name="Mortensen U.H."/>
            <person name="Larsen T.O."/>
            <person name="Devries R.P."/>
            <person name="Grigoriev I.V."/>
            <person name="Machida M."/>
            <person name="Baker S.E."/>
            <person name="Andersen M.R."/>
        </authorList>
    </citation>
    <scope>NUCLEOTIDE SEQUENCE [LARGE SCALE GENOMIC DNA]</scope>
    <source>
        <strain evidence="11">CBS 553.77</strain>
    </source>
</reference>
<keyword evidence="4" id="KW-0645">Protease</keyword>
<dbReference type="InterPro" id="IPR050164">
    <property type="entry name" value="Peptidase_C19"/>
</dbReference>
<evidence type="ECO:0000256" key="8">
    <source>
        <dbReference type="SAM" id="MobiDB-lite"/>
    </source>
</evidence>
<dbReference type="OrthoDB" id="6287070at2759"/>
<evidence type="ECO:0000313" key="10">
    <source>
        <dbReference type="EMBL" id="KAE8355501.1"/>
    </source>
</evidence>
<evidence type="ECO:0000313" key="11">
    <source>
        <dbReference type="Proteomes" id="UP000327118"/>
    </source>
</evidence>
<dbReference type="Gene3D" id="3.90.70.10">
    <property type="entry name" value="Cysteine proteinases"/>
    <property type="match status" value="2"/>
</dbReference>
<dbReference type="GO" id="GO:0004843">
    <property type="term" value="F:cysteine-type deubiquitinase activity"/>
    <property type="evidence" value="ECO:0007669"/>
    <property type="project" value="UniProtKB-EC"/>
</dbReference>
<dbReference type="Pfam" id="PF00443">
    <property type="entry name" value="UCH"/>
    <property type="match status" value="1"/>
</dbReference>
<dbReference type="Proteomes" id="UP000327118">
    <property type="component" value="Unassembled WGS sequence"/>
</dbReference>
<evidence type="ECO:0000256" key="7">
    <source>
        <dbReference type="ARBA" id="ARBA00022807"/>
    </source>
</evidence>
<dbReference type="InterPro" id="IPR038765">
    <property type="entry name" value="Papain-like_cys_pep_sf"/>
</dbReference>
<keyword evidence="11" id="KW-1185">Reference proteome</keyword>
<dbReference type="CDD" id="cd02670">
    <property type="entry name" value="Peptidase_C19N"/>
    <property type="match status" value="1"/>
</dbReference>
<keyword evidence="6 10" id="KW-0378">Hydrolase</keyword>
<name>A0A5N6ZCY1_9EURO</name>
<evidence type="ECO:0000259" key="9">
    <source>
        <dbReference type="PROSITE" id="PS50235"/>
    </source>
</evidence>
<gene>
    <name evidence="10" type="ORF">BDV28DRAFT_128766</name>
</gene>
<dbReference type="SUPFAM" id="SSF54001">
    <property type="entry name" value="Cysteine proteinases"/>
    <property type="match status" value="1"/>
</dbReference>
<dbReference type="GO" id="GO:0016579">
    <property type="term" value="P:protein deubiquitination"/>
    <property type="evidence" value="ECO:0007669"/>
    <property type="project" value="InterPro"/>
</dbReference>
<keyword evidence="5" id="KW-0833">Ubl conjugation pathway</keyword>
<dbReference type="InterPro" id="IPR028889">
    <property type="entry name" value="USP"/>
</dbReference>
<evidence type="ECO:0000256" key="3">
    <source>
        <dbReference type="ARBA" id="ARBA00012759"/>
    </source>
</evidence>
<feature type="compositionally biased region" description="Low complexity" evidence="8">
    <location>
        <begin position="658"/>
        <end position="677"/>
    </location>
</feature>
<dbReference type="EC" id="3.4.19.12" evidence="3"/>
<dbReference type="GO" id="GO:0005829">
    <property type="term" value="C:cytosol"/>
    <property type="evidence" value="ECO:0007669"/>
    <property type="project" value="TreeGrafter"/>
</dbReference>
<evidence type="ECO:0000256" key="5">
    <source>
        <dbReference type="ARBA" id="ARBA00022786"/>
    </source>
</evidence>
<accession>A0A5N6ZCY1</accession>
<organism evidence="10 11">
    <name type="scientific">Aspergillus coremiiformis</name>
    <dbReference type="NCBI Taxonomy" id="138285"/>
    <lineage>
        <taxon>Eukaryota</taxon>
        <taxon>Fungi</taxon>
        <taxon>Dikarya</taxon>
        <taxon>Ascomycota</taxon>
        <taxon>Pezizomycotina</taxon>
        <taxon>Eurotiomycetes</taxon>
        <taxon>Eurotiomycetidae</taxon>
        <taxon>Eurotiales</taxon>
        <taxon>Aspergillaceae</taxon>
        <taxon>Aspergillus</taxon>
        <taxon>Aspergillus subgen. Circumdati</taxon>
    </lineage>
</organism>
<dbReference type="AlphaFoldDB" id="A0A5N6ZCY1"/>
<feature type="compositionally biased region" description="Polar residues" evidence="8">
    <location>
        <begin position="678"/>
        <end position="693"/>
    </location>
</feature>